<dbReference type="SMART" id="SM00360">
    <property type="entry name" value="RRM"/>
    <property type="match status" value="4"/>
</dbReference>
<dbReference type="FunCoup" id="A0A1Y1U6V8">
    <property type="interactions" value="16"/>
</dbReference>
<proteinExistence type="predicted"/>
<dbReference type="PROSITE" id="PS50102">
    <property type="entry name" value="RRM"/>
    <property type="match status" value="4"/>
</dbReference>
<protein>
    <recommendedName>
        <fullName evidence="5">RRM domain-containing protein</fullName>
    </recommendedName>
</protein>
<reference evidence="6 7" key="1">
    <citation type="submission" date="2017-03" db="EMBL/GenBank/DDBJ databases">
        <title>Widespread Adenine N6-methylation of Active Genes in Fungi.</title>
        <authorList>
            <consortium name="DOE Joint Genome Institute"/>
            <person name="Mondo S.J."/>
            <person name="Dannebaum R.O."/>
            <person name="Kuo R.C."/>
            <person name="Louie K.B."/>
            <person name="Bewick A.J."/>
            <person name="Labutti K."/>
            <person name="Haridas S."/>
            <person name="Kuo A."/>
            <person name="Salamov A."/>
            <person name="Ahrendt S.R."/>
            <person name="Lau R."/>
            <person name="Bowen B.P."/>
            <person name="Lipzen A."/>
            <person name="Sullivan W."/>
            <person name="Andreopoulos W.B."/>
            <person name="Clum A."/>
            <person name="Lindquist E."/>
            <person name="Daum C."/>
            <person name="Northen T.R."/>
            <person name="Ramamoorthy G."/>
            <person name="Schmitz R.J."/>
            <person name="Gryganskyi A."/>
            <person name="Culley D."/>
            <person name="Magnuson J."/>
            <person name="James T.Y."/>
            <person name="O'Malley M.A."/>
            <person name="Stajich J.E."/>
            <person name="Spatafora J.W."/>
            <person name="Visel A."/>
            <person name="Grigoriev I.V."/>
        </authorList>
    </citation>
    <scope>NUCLEOTIDE SEQUENCE [LARGE SCALE GENOMIC DNA]</scope>
    <source>
        <strain evidence="6 7">NRRL Y-17943</strain>
    </source>
</reference>
<dbReference type="GO" id="GO:0000398">
    <property type="term" value="P:mRNA splicing, via spliceosome"/>
    <property type="evidence" value="ECO:0007669"/>
    <property type="project" value="TreeGrafter"/>
</dbReference>
<keyword evidence="7" id="KW-1185">Reference proteome</keyword>
<dbReference type="OrthoDB" id="6407164at2759"/>
<feature type="domain" description="RRM" evidence="5">
    <location>
        <begin position="614"/>
        <end position="687"/>
    </location>
</feature>
<accession>A0A1Y1U6V8</accession>
<dbReference type="PANTHER" id="PTHR14089">
    <property type="entry name" value="PRE-MRNA-SPLICING FACTOR RBM22"/>
    <property type="match status" value="1"/>
</dbReference>
<keyword evidence="2 3" id="KW-0694">RNA-binding</keyword>
<feature type="region of interest" description="Disordered" evidence="4">
    <location>
        <begin position="1"/>
        <end position="26"/>
    </location>
</feature>
<feature type="domain" description="RRM" evidence="5">
    <location>
        <begin position="275"/>
        <end position="348"/>
    </location>
</feature>
<feature type="compositionally biased region" description="Polar residues" evidence="4">
    <location>
        <begin position="205"/>
        <end position="214"/>
    </location>
</feature>
<dbReference type="SUPFAM" id="SSF54928">
    <property type="entry name" value="RNA-binding domain, RBD"/>
    <property type="match status" value="2"/>
</dbReference>
<name>A0A1Y1U6V8_9TREE</name>
<evidence type="ECO:0000259" key="5">
    <source>
        <dbReference type="PROSITE" id="PS50102"/>
    </source>
</evidence>
<feature type="region of interest" description="Disordered" evidence="4">
    <location>
        <begin position="128"/>
        <end position="171"/>
    </location>
</feature>
<dbReference type="GO" id="GO:0010494">
    <property type="term" value="C:cytoplasmic stress granule"/>
    <property type="evidence" value="ECO:0007669"/>
    <property type="project" value="TreeGrafter"/>
</dbReference>
<feature type="domain" description="RRM" evidence="5">
    <location>
        <begin position="366"/>
        <end position="447"/>
    </location>
</feature>
<keyword evidence="1" id="KW-0677">Repeat</keyword>
<dbReference type="InParanoid" id="A0A1Y1U6V8"/>
<evidence type="ECO:0000256" key="4">
    <source>
        <dbReference type="SAM" id="MobiDB-lite"/>
    </source>
</evidence>
<dbReference type="AlphaFoldDB" id="A0A1Y1U6V8"/>
<dbReference type="GO" id="GO:0010468">
    <property type="term" value="P:regulation of gene expression"/>
    <property type="evidence" value="ECO:0007669"/>
    <property type="project" value="UniProtKB-ARBA"/>
</dbReference>
<dbReference type="GO" id="GO:0003729">
    <property type="term" value="F:mRNA binding"/>
    <property type="evidence" value="ECO:0007669"/>
    <property type="project" value="TreeGrafter"/>
</dbReference>
<evidence type="ECO:0000256" key="3">
    <source>
        <dbReference type="PROSITE-ProRule" id="PRU00176"/>
    </source>
</evidence>
<comment type="caution">
    <text evidence="6">The sequence shown here is derived from an EMBL/GenBank/DDBJ whole genome shotgun (WGS) entry which is preliminary data.</text>
</comment>
<dbReference type="Proteomes" id="UP000193218">
    <property type="component" value="Unassembled WGS sequence"/>
</dbReference>
<dbReference type="FunFam" id="3.30.70.330:FF:000400">
    <property type="entry name" value="Negative regulator of differentiation 1"/>
    <property type="match status" value="1"/>
</dbReference>
<evidence type="ECO:0000313" key="6">
    <source>
        <dbReference type="EMBL" id="ORX33770.1"/>
    </source>
</evidence>
<dbReference type="Gene3D" id="3.30.70.330">
    <property type="match status" value="4"/>
</dbReference>
<feature type="compositionally biased region" description="Polar residues" evidence="4">
    <location>
        <begin position="148"/>
        <end position="171"/>
    </location>
</feature>
<dbReference type="PANTHER" id="PTHR14089:SF8">
    <property type="entry name" value="RNA-BINDING PROTEIN MRN1"/>
    <property type="match status" value="1"/>
</dbReference>
<evidence type="ECO:0000256" key="1">
    <source>
        <dbReference type="ARBA" id="ARBA00022737"/>
    </source>
</evidence>
<dbReference type="Pfam" id="PF00076">
    <property type="entry name" value="RRM_1"/>
    <property type="match status" value="2"/>
</dbReference>
<feature type="domain" description="RRM" evidence="5">
    <location>
        <begin position="524"/>
        <end position="596"/>
    </location>
</feature>
<dbReference type="InterPro" id="IPR000504">
    <property type="entry name" value="RRM_dom"/>
</dbReference>
<dbReference type="STRING" id="4999.A0A1Y1U6V8"/>
<dbReference type="RefSeq" id="XP_021868069.1">
    <property type="nucleotide sequence ID" value="XM_022012157.1"/>
</dbReference>
<sequence>MNPSYAPPLDTMRSTSSGDITPPPILATPNLSLMSGHTPQSYMHHLPHHRPVLSPNYHIGNIQKPSPGQYSHIHYPHNSPGGHYLPSGGLNLTGVPSVEGLNDLEAMKRALDISSLPSNPISGLAPHIEPSTSSASAFENIPPKKARTSPSYPTTSLSGTPITATHPNASRYTPGQYQPLPYMPNGISTMNANPASPLTLGGPLSTPSQPTNGGPQSPYMGIVNGMGMNFGYPYIGFNPTSPIVSPSMNPAAMTGNYGPAAAAAAAAAAGNTTGRTVYVGNLPSEASVDELLNLVRFGPIEQVRLLPEKSCVFISFLDGSTAAAFHADASVKKLALHGQELKIGWGKASNVPPSIAIAVASNQATRNVFVGNLPEDMNEQDLRNVCSKFGPIDQVKIVRDKNIGFVHFLSISTAIKVVQQLPHEPGWAERRVNYGKDRCAYVPKAQQAAVQAAQAQAAAAMSSQHAQISPGSPFSPFTPMTPGFNMSNFGSPSGFASPLFGGGPSYHSPTSFNDPSFAAQGGNRNIYLGNIHPDTTTEELCNNIRGGVIQQIRHLKDKNIAFVTFVEPQAANTFYNWAMNGLTIGSRRIKVGWGKHSGSMPNNLLAAIQSGASRNVYLGQITDFDIFTIDKLRTDFSEYGDIEMINFLTEKGAAFVNFTSISSAQKAIEGIKSKSEYEALRISYGKDRCANPPRGMM</sequence>
<evidence type="ECO:0000256" key="2">
    <source>
        <dbReference type="ARBA" id="ARBA00022884"/>
    </source>
</evidence>
<evidence type="ECO:0000313" key="7">
    <source>
        <dbReference type="Proteomes" id="UP000193218"/>
    </source>
</evidence>
<dbReference type="FunFam" id="3.30.70.330:FF:000120">
    <property type="entry name" value="Negative regulator of differentiation 1"/>
    <property type="match status" value="1"/>
</dbReference>
<organism evidence="6 7">
    <name type="scientific">Kockovaella imperatae</name>
    <dbReference type="NCBI Taxonomy" id="4999"/>
    <lineage>
        <taxon>Eukaryota</taxon>
        <taxon>Fungi</taxon>
        <taxon>Dikarya</taxon>
        <taxon>Basidiomycota</taxon>
        <taxon>Agaricomycotina</taxon>
        <taxon>Tremellomycetes</taxon>
        <taxon>Tremellales</taxon>
        <taxon>Cuniculitremaceae</taxon>
        <taxon>Kockovaella</taxon>
    </lineage>
</organism>
<dbReference type="InterPro" id="IPR039171">
    <property type="entry name" value="Cwc2/Slt11"/>
</dbReference>
<dbReference type="InterPro" id="IPR035979">
    <property type="entry name" value="RBD_domain_sf"/>
</dbReference>
<gene>
    <name evidence="6" type="ORF">BD324DRAFT_198107</name>
</gene>
<dbReference type="EMBL" id="NBSH01000017">
    <property type="protein sequence ID" value="ORX33770.1"/>
    <property type="molecule type" value="Genomic_DNA"/>
</dbReference>
<dbReference type="GeneID" id="33553965"/>
<dbReference type="InterPro" id="IPR012677">
    <property type="entry name" value="Nucleotide-bd_a/b_plait_sf"/>
</dbReference>
<feature type="region of interest" description="Disordered" evidence="4">
    <location>
        <begin position="188"/>
        <end position="214"/>
    </location>
</feature>
<dbReference type="Pfam" id="PF13893">
    <property type="entry name" value="RRM_5"/>
    <property type="match status" value="1"/>
</dbReference>